<gene>
    <name evidence="1" type="ORF">METZ01_LOCUS7599</name>
</gene>
<dbReference type="EMBL" id="UINC01000405">
    <property type="protein sequence ID" value="SUZ54745.1"/>
    <property type="molecule type" value="Genomic_DNA"/>
</dbReference>
<reference evidence="1" key="1">
    <citation type="submission" date="2018-05" db="EMBL/GenBank/DDBJ databases">
        <authorList>
            <person name="Lanie J.A."/>
            <person name="Ng W.-L."/>
            <person name="Kazmierczak K.M."/>
            <person name="Andrzejewski T.M."/>
            <person name="Davidsen T.M."/>
            <person name="Wayne K.J."/>
            <person name="Tettelin H."/>
            <person name="Glass J.I."/>
            <person name="Rusch D."/>
            <person name="Podicherti R."/>
            <person name="Tsui H.-C.T."/>
            <person name="Winkler M.E."/>
        </authorList>
    </citation>
    <scope>NUCLEOTIDE SEQUENCE</scope>
</reference>
<accession>A0A381NJL3</accession>
<proteinExistence type="predicted"/>
<organism evidence="1">
    <name type="scientific">marine metagenome</name>
    <dbReference type="NCBI Taxonomy" id="408172"/>
    <lineage>
        <taxon>unclassified sequences</taxon>
        <taxon>metagenomes</taxon>
        <taxon>ecological metagenomes</taxon>
    </lineage>
</organism>
<protein>
    <submittedName>
        <fullName evidence="1">Uncharacterized protein</fullName>
    </submittedName>
</protein>
<name>A0A381NJL3_9ZZZZ</name>
<evidence type="ECO:0000313" key="1">
    <source>
        <dbReference type="EMBL" id="SUZ54745.1"/>
    </source>
</evidence>
<dbReference type="AlphaFoldDB" id="A0A381NJL3"/>
<sequence length="171" mass="19406">MLKLFIAVISVGLIYWIWHKKNQIFYNRGKKADPFITTIEAIELQTFLDWDTPQPCLECDGIRYGKQFKQKNPPDLPHEQGCRCEATKLFYTSDDVFQGTSPILTHKSALGDLSAKDALLLKNILLKIKTGSEKGSFSDFLEQFEINNFSADIRSAAISLAERAFQAVQNK</sequence>